<evidence type="ECO:0000256" key="1">
    <source>
        <dbReference type="ARBA" id="ARBA00022512"/>
    </source>
</evidence>
<keyword evidence="4" id="KW-0572">Peptidoglycan-anchor</keyword>
<name>A0ABP4JK57_9ACTN</name>
<keyword evidence="2" id="KW-0964">Secreted</keyword>
<evidence type="ECO:0000313" key="8">
    <source>
        <dbReference type="EMBL" id="GAA1423960.1"/>
    </source>
</evidence>
<feature type="compositionally biased region" description="Basic residues" evidence="5">
    <location>
        <begin position="1"/>
        <end position="13"/>
    </location>
</feature>
<evidence type="ECO:0000259" key="7">
    <source>
        <dbReference type="PROSITE" id="PS50847"/>
    </source>
</evidence>
<feature type="transmembrane region" description="Helical" evidence="6">
    <location>
        <begin position="350"/>
        <end position="372"/>
    </location>
</feature>
<evidence type="ECO:0000256" key="2">
    <source>
        <dbReference type="ARBA" id="ARBA00022525"/>
    </source>
</evidence>
<feature type="domain" description="Gram-positive cocci surface proteins LPxTG" evidence="7">
    <location>
        <begin position="342"/>
        <end position="381"/>
    </location>
</feature>
<dbReference type="NCBIfam" id="TIGR01167">
    <property type="entry name" value="LPXTG_anchor"/>
    <property type="match status" value="1"/>
</dbReference>
<feature type="compositionally biased region" description="Basic and acidic residues" evidence="5">
    <location>
        <begin position="109"/>
        <end position="121"/>
    </location>
</feature>
<evidence type="ECO:0000313" key="9">
    <source>
        <dbReference type="Proteomes" id="UP001500973"/>
    </source>
</evidence>
<accession>A0ABP4JK57</accession>
<dbReference type="NCBIfam" id="NF041528">
    <property type="entry name" value="strep_LAETG"/>
    <property type="match status" value="1"/>
</dbReference>
<feature type="compositionally biased region" description="Polar residues" evidence="5">
    <location>
        <begin position="333"/>
        <end position="344"/>
    </location>
</feature>
<evidence type="ECO:0000256" key="4">
    <source>
        <dbReference type="ARBA" id="ARBA00023088"/>
    </source>
</evidence>
<protein>
    <recommendedName>
        <fullName evidence="7">Gram-positive cocci surface proteins LPxTG domain-containing protein</fullName>
    </recommendedName>
</protein>
<keyword evidence="9" id="KW-1185">Reference proteome</keyword>
<feature type="region of interest" description="Disordered" evidence="5">
    <location>
        <begin position="1"/>
        <end position="25"/>
    </location>
</feature>
<reference evidence="9" key="1">
    <citation type="journal article" date="2019" name="Int. J. Syst. Evol. Microbiol.">
        <title>The Global Catalogue of Microorganisms (GCM) 10K type strain sequencing project: providing services to taxonomists for standard genome sequencing and annotation.</title>
        <authorList>
            <consortium name="The Broad Institute Genomics Platform"/>
            <consortium name="The Broad Institute Genome Sequencing Center for Infectious Disease"/>
            <person name="Wu L."/>
            <person name="Ma J."/>
        </authorList>
    </citation>
    <scope>NUCLEOTIDE SEQUENCE [LARGE SCALE GENOMIC DNA]</scope>
    <source>
        <strain evidence="9">JCM 11756</strain>
    </source>
</reference>
<keyword evidence="3" id="KW-0732">Signal</keyword>
<proteinExistence type="predicted"/>
<feature type="compositionally biased region" description="Low complexity" evidence="5">
    <location>
        <begin position="136"/>
        <end position="151"/>
    </location>
</feature>
<dbReference type="InterPro" id="IPR006311">
    <property type="entry name" value="TAT_signal"/>
</dbReference>
<keyword evidence="6" id="KW-1133">Transmembrane helix</keyword>
<evidence type="ECO:0000256" key="6">
    <source>
        <dbReference type="SAM" id="Phobius"/>
    </source>
</evidence>
<evidence type="ECO:0000256" key="3">
    <source>
        <dbReference type="ARBA" id="ARBA00022729"/>
    </source>
</evidence>
<feature type="region of interest" description="Disordered" evidence="5">
    <location>
        <begin position="65"/>
        <end position="164"/>
    </location>
</feature>
<keyword evidence="1" id="KW-0134">Cell wall</keyword>
<comment type="caution">
    <text evidence="8">The sequence shown here is derived from an EMBL/GenBank/DDBJ whole genome shotgun (WGS) entry which is preliminary data.</text>
</comment>
<sequence length="381" mass="39391">MIKPPKPRPHPRPTRGQASPNARRNAWRAGLSEVYMKLRRAMAAAAATAVIAPVALLAAPAAYATEPAPAVSASESPVEGGTNDGDKSTEPSSDETTESTAPEGETDDTDKPSDDGSKDTTEPSDEESTGDPAPEDTPSTAPSSPAPSTSAPEDDEEEPVPAECEDTKVDISISGLPGKIAAGSGWHKFTLNVANNSDSTLQDLGFFAGASADEEWEQLFKSKQVQVQAYDPTEKVWFDLDSEGYAVGYVGWTDELEPGYEVDIPLRLNVKPSAPAGAAFSFGVTIYGDADAECTGFGAASYRFRIVPAGTDTEGTKPQVGGKAPVTDEKPSSDTPKVTGSLAETGSSSALPMIGLAGGLAVVAGAGAVFVVRRRKAGAEA</sequence>
<feature type="region of interest" description="Disordered" evidence="5">
    <location>
        <begin position="313"/>
        <end position="344"/>
    </location>
</feature>
<dbReference type="PROSITE" id="PS50847">
    <property type="entry name" value="GRAM_POS_ANCHORING"/>
    <property type="match status" value="1"/>
</dbReference>
<evidence type="ECO:0000256" key="5">
    <source>
        <dbReference type="SAM" id="MobiDB-lite"/>
    </source>
</evidence>
<gene>
    <name evidence="8" type="ORF">GCM10009601_28000</name>
</gene>
<dbReference type="EMBL" id="BAAAIZ010000036">
    <property type="protein sequence ID" value="GAA1423960.1"/>
    <property type="molecule type" value="Genomic_DNA"/>
</dbReference>
<dbReference type="PROSITE" id="PS51318">
    <property type="entry name" value="TAT"/>
    <property type="match status" value="1"/>
</dbReference>
<organism evidence="8 9">
    <name type="scientific">Streptomyces thermospinosisporus</name>
    <dbReference type="NCBI Taxonomy" id="161482"/>
    <lineage>
        <taxon>Bacteria</taxon>
        <taxon>Bacillati</taxon>
        <taxon>Actinomycetota</taxon>
        <taxon>Actinomycetes</taxon>
        <taxon>Kitasatosporales</taxon>
        <taxon>Streptomycetaceae</taxon>
        <taxon>Streptomyces</taxon>
    </lineage>
</organism>
<feature type="compositionally biased region" description="Acidic residues" evidence="5">
    <location>
        <begin position="152"/>
        <end position="164"/>
    </location>
</feature>
<dbReference type="InterPro" id="IPR019931">
    <property type="entry name" value="LPXTG_anchor"/>
</dbReference>
<keyword evidence="6" id="KW-0812">Transmembrane</keyword>
<keyword evidence="6" id="KW-0472">Membrane</keyword>
<dbReference type="Proteomes" id="UP001500973">
    <property type="component" value="Unassembled WGS sequence"/>
</dbReference>